<keyword evidence="8 12" id="KW-1133">Transmembrane helix</keyword>
<evidence type="ECO:0000256" key="11">
    <source>
        <dbReference type="SAM" id="MobiDB-lite"/>
    </source>
</evidence>
<comment type="catalytic activity">
    <reaction evidence="1">
        <text>ATP + protein L-histidine = ADP + protein N-phospho-L-histidine.</text>
        <dbReference type="EC" id="2.7.13.3"/>
    </reaction>
</comment>
<dbReference type="InterPro" id="IPR036097">
    <property type="entry name" value="HisK_dim/P_sf"/>
</dbReference>
<sequence length="458" mass="47972">MTAPGLRTASLRRRLSLWVLGLLAVLLVVLGVTVDLVLGANLRSDLRERLVDRAEIAQTLVDQGRSDEEVVSAVTGDTVQARLETADGEEVGQIADPPAGPAGGPASRPGPAAPAPDPGAVVDTGDAYLLQTELSDGSRLTLVADQSPITDAVTQLRWVLLLGSAVTLALAALLVSATVGLGLRPLGRMTTLARSITSGDRGRRLRPDRPQTELGSTAAAFDDMLDELEGAERTARRAEAGMRDLLGDAAHELRTPLAAVQASVETVLRSDPPRDRREELLAGAVRELQRSARLVGDLLDVARFDSGDAPALQRRPTDLVDLARRSAGRVGGPVRVTGDPVGADVDPDRVAQVLDNLLRNAVRAAGPAGSVQVRVTGDGGWAQVDVTDDGPGVPADQRERVFDRLVRLDAARGRDGGAGLGLPIARALARAHGGEVSCEPSVRGAHFRVRLPVTPLTG</sequence>
<comment type="subcellular location">
    <subcellularLocation>
        <location evidence="2">Cell membrane</location>
    </subcellularLocation>
</comment>
<dbReference type="CDD" id="cd06225">
    <property type="entry name" value="HAMP"/>
    <property type="match status" value="1"/>
</dbReference>
<dbReference type="InterPro" id="IPR004358">
    <property type="entry name" value="Sig_transdc_His_kin-like_C"/>
</dbReference>
<evidence type="ECO:0000256" key="7">
    <source>
        <dbReference type="ARBA" id="ARBA00022777"/>
    </source>
</evidence>
<evidence type="ECO:0000259" key="13">
    <source>
        <dbReference type="PROSITE" id="PS50109"/>
    </source>
</evidence>
<reference evidence="16" key="1">
    <citation type="submission" date="2016-10" db="EMBL/GenBank/DDBJ databases">
        <authorList>
            <person name="Varghese N."/>
            <person name="Submissions S."/>
        </authorList>
    </citation>
    <scope>NUCLEOTIDE SEQUENCE [LARGE SCALE GENOMIC DNA]</scope>
    <source>
        <strain evidence="16">DSM 45843</strain>
    </source>
</reference>
<keyword evidence="6 12" id="KW-0812">Transmembrane</keyword>
<keyword evidence="7 15" id="KW-0418">Kinase</keyword>
<dbReference type="PROSITE" id="PS50885">
    <property type="entry name" value="HAMP"/>
    <property type="match status" value="1"/>
</dbReference>
<keyword evidence="4" id="KW-0597">Phosphoprotein</keyword>
<evidence type="ECO:0000313" key="15">
    <source>
        <dbReference type="EMBL" id="SDP54940.1"/>
    </source>
</evidence>
<dbReference type="SMART" id="SM00387">
    <property type="entry name" value="HATPase_c"/>
    <property type="match status" value="1"/>
</dbReference>
<evidence type="ECO:0000256" key="5">
    <source>
        <dbReference type="ARBA" id="ARBA00022679"/>
    </source>
</evidence>
<evidence type="ECO:0000313" key="16">
    <source>
        <dbReference type="Proteomes" id="UP000199088"/>
    </source>
</evidence>
<keyword evidence="10 12" id="KW-0472">Membrane</keyword>
<organism evidence="15 16">
    <name type="scientific">Klenkia soli</name>
    <dbReference type="NCBI Taxonomy" id="1052260"/>
    <lineage>
        <taxon>Bacteria</taxon>
        <taxon>Bacillati</taxon>
        <taxon>Actinomycetota</taxon>
        <taxon>Actinomycetes</taxon>
        <taxon>Geodermatophilales</taxon>
        <taxon>Geodermatophilaceae</taxon>
        <taxon>Klenkia</taxon>
    </lineage>
</organism>
<evidence type="ECO:0000256" key="12">
    <source>
        <dbReference type="SAM" id="Phobius"/>
    </source>
</evidence>
<dbReference type="OrthoDB" id="9757990at2"/>
<dbReference type="Gene3D" id="6.10.340.10">
    <property type="match status" value="1"/>
</dbReference>
<dbReference type="InterPro" id="IPR003661">
    <property type="entry name" value="HisK_dim/P_dom"/>
</dbReference>
<evidence type="ECO:0000259" key="14">
    <source>
        <dbReference type="PROSITE" id="PS50885"/>
    </source>
</evidence>
<evidence type="ECO:0000256" key="6">
    <source>
        <dbReference type="ARBA" id="ARBA00022692"/>
    </source>
</evidence>
<evidence type="ECO:0000256" key="4">
    <source>
        <dbReference type="ARBA" id="ARBA00022553"/>
    </source>
</evidence>
<evidence type="ECO:0000256" key="8">
    <source>
        <dbReference type="ARBA" id="ARBA00022989"/>
    </source>
</evidence>
<dbReference type="SUPFAM" id="SSF47384">
    <property type="entry name" value="Homodimeric domain of signal transducing histidine kinase"/>
    <property type="match status" value="1"/>
</dbReference>
<dbReference type="InterPro" id="IPR003594">
    <property type="entry name" value="HATPase_dom"/>
</dbReference>
<feature type="region of interest" description="Disordered" evidence="11">
    <location>
        <begin position="85"/>
        <end position="121"/>
    </location>
</feature>
<dbReference type="Pfam" id="PF02518">
    <property type="entry name" value="HATPase_c"/>
    <property type="match status" value="1"/>
</dbReference>
<dbReference type="Proteomes" id="UP000199088">
    <property type="component" value="Unassembled WGS sequence"/>
</dbReference>
<dbReference type="Pfam" id="PF00512">
    <property type="entry name" value="HisKA"/>
    <property type="match status" value="1"/>
</dbReference>
<dbReference type="PRINTS" id="PR00344">
    <property type="entry name" value="BCTRLSENSOR"/>
</dbReference>
<feature type="domain" description="Histidine kinase" evidence="13">
    <location>
        <begin position="248"/>
        <end position="455"/>
    </location>
</feature>
<evidence type="ECO:0000256" key="2">
    <source>
        <dbReference type="ARBA" id="ARBA00004236"/>
    </source>
</evidence>
<dbReference type="GO" id="GO:0000155">
    <property type="term" value="F:phosphorelay sensor kinase activity"/>
    <property type="evidence" value="ECO:0007669"/>
    <property type="project" value="InterPro"/>
</dbReference>
<dbReference type="PANTHER" id="PTHR45436:SF5">
    <property type="entry name" value="SENSOR HISTIDINE KINASE TRCS"/>
    <property type="match status" value="1"/>
</dbReference>
<dbReference type="GO" id="GO:0005886">
    <property type="term" value="C:plasma membrane"/>
    <property type="evidence" value="ECO:0007669"/>
    <property type="project" value="UniProtKB-SubCell"/>
</dbReference>
<dbReference type="CDD" id="cd00082">
    <property type="entry name" value="HisKA"/>
    <property type="match status" value="1"/>
</dbReference>
<dbReference type="SMART" id="SM00388">
    <property type="entry name" value="HisKA"/>
    <property type="match status" value="1"/>
</dbReference>
<dbReference type="CDD" id="cd00075">
    <property type="entry name" value="HATPase"/>
    <property type="match status" value="1"/>
</dbReference>
<keyword evidence="16" id="KW-1185">Reference proteome</keyword>
<dbReference type="Gene3D" id="1.10.287.130">
    <property type="match status" value="1"/>
</dbReference>
<dbReference type="InterPro" id="IPR005467">
    <property type="entry name" value="His_kinase_dom"/>
</dbReference>
<proteinExistence type="predicted"/>
<dbReference type="InterPro" id="IPR003660">
    <property type="entry name" value="HAMP_dom"/>
</dbReference>
<dbReference type="Gene3D" id="3.30.565.10">
    <property type="entry name" value="Histidine kinase-like ATPase, C-terminal domain"/>
    <property type="match status" value="1"/>
</dbReference>
<feature type="domain" description="HAMP" evidence="14">
    <location>
        <begin position="180"/>
        <end position="233"/>
    </location>
</feature>
<name>A0A1H0TMM1_9ACTN</name>
<dbReference type="SUPFAM" id="SSF158472">
    <property type="entry name" value="HAMP domain-like"/>
    <property type="match status" value="1"/>
</dbReference>
<dbReference type="RefSeq" id="WP_091249481.1">
    <property type="nucleotide sequence ID" value="NZ_FNIR01000016.1"/>
</dbReference>
<dbReference type="SMART" id="SM00304">
    <property type="entry name" value="HAMP"/>
    <property type="match status" value="1"/>
</dbReference>
<evidence type="ECO:0000256" key="3">
    <source>
        <dbReference type="ARBA" id="ARBA00012438"/>
    </source>
</evidence>
<keyword evidence="9" id="KW-0902">Two-component regulatory system</keyword>
<gene>
    <name evidence="15" type="ORF">SAMN05660199_04190</name>
</gene>
<feature type="transmembrane region" description="Helical" evidence="12">
    <location>
        <begin position="158"/>
        <end position="183"/>
    </location>
</feature>
<accession>A0A1H0TMM1</accession>
<protein>
    <recommendedName>
        <fullName evidence="3">histidine kinase</fullName>
        <ecNumber evidence="3">2.7.13.3</ecNumber>
    </recommendedName>
</protein>
<dbReference type="InterPro" id="IPR050428">
    <property type="entry name" value="TCS_sensor_his_kinase"/>
</dbReference>
<evidence type="ECO:0000256" key="9">
    <source>
        <dbReference type="ARBA" id="ARBA00023012"/>
    </source>
</evidence>
<dbReference type="Pfam" id="PF00672">
    <property type="entry name" value="HAMP"/>
    <property type="match status" value="1"/>
</dbReference>
<dbReference type="AlphaFoldDB" id="A0A1H0TMM1"/>
<evidence type="ECO:0000256" key="10">
    <source>
        <dbReference type="ARBA" id="ARBA00023136"/>
    </source>
</evidence>
<dbReference type="SUPFAM" id="SSF55874">
    <property type="entry name" value="ATPase domain of HSP90 chaperone/DNA topoisomerase II/histidine kinase"/>
    <property type="match status" value="1"/>
</dbReference>
<dbReference type="PROSITE" id="PS50109">
    <property type="entry name" value="HIS_KIN"/>
    <property type="match status" value="1"/>
</dbReference>
<evidence type="ECO:0000256" key="1">
    <source>
        <dbReference type="ARBA" id="ARBA00000085"/>
    </source>
</evidence>
<dbReference type="InterPro" id="IPR036890">
    <property type="entry name" value="HATPase_C_sf"/>
</dbReference>
<keyword evidence="5" id="KW-0808">Transferase</keyword>
<dbReference type="EC" id="2.7.13.3" evidence="3"/>
<dbReference type="STRING" id="1052260.SAMN05660199_04190"/>
<dbReference type="PANTHER" id="PTHR45436">
    <property type="entry name" value="SENSOR HISTIDINE KINASE YKOH"/>
    <property type="match status" value="1"/>
</dbReference>
<dbReference type="EMBL" id="FNIR01000016">
    <property type="protein sequence ID" value="SDP54940.1"/>
    <property type="molecule type" value="Genomic_DNA"/>
</dbReference>